<feature type="region of interest" description="Disordered" evidence="1">
    <location>
        <begin position="12"/>
        <end position="147"/>
    </location>
</feature>
<proteinExistence type="predicted"/>
<sequence>MVNAIDDIFAQATSAKVKGKRKQTDEPSSVGPTSTNSTTEPKKKKKKRAVDDGVTATSKDQQDDDEDDAATPKKKKKSKKSKKSDTEPETILDPSAAIAHGKVPPPTAPTSKASSSHKSKGRLYQADDEDIAFADSRGSTRKRTEEGFPIYTEAELKLGQGGDTPLCPFDCDCCF</sequence>
<comment type="caution">
    <text evidence="2">The sequence shown here is derived from an EMBL/GenBank/DDBJ whole genome shotgun (WGS) entry which is preliminary data.</text>
</comment>
<evidence type="ECO:0000313" key="2">
    <source>
        <dbReference type="EMBL" id="KAK0548089.1"/>
    </source>
</evidence>
<evidence type="ECO:0000256" key="1">
    <source>
        <dbReference type="SAM" id="MobiDB-lite"/>
    </source>
</evidence>
<keyword evidence="3" id="KW-1185">Reference proteome</keyword>
<dbReference type="Pfam" id="PF08576">
    <property type="entry name" value="DUF1764"/>
    <property type="match status" value="1"/>
</dbReference>
<dbReference type="Proteomes" id="UP001176517">
    <property type="component" value="Unassembled WGS sequence"/>
</dbReference>
<dbReference type="EMBL" id="JAPDMZ010000144">
    <property type="protein sequence ID" value="KAK0548089.1"/>
    <property type="molecule type" value="Genomic_DNA"/>
</dbReference>
<evidence type="ECO:0000313" key="3">
    <source>
        <dbReference type="Proteomes" id="UP001176517"/>
    </source>
</evidence>
<evidence type="ECO:0008006" key="4">
    <source>
        <dbReference type="Google" id="ProtNLM"/>
    </source>
</evidence>
<organism evidence="2 3">
    <name type="scientific">Tilletia horrida</name>
    <dbReference type="NCBI Taxonomy" id="155126"/>
    <lineage>
        <taxon>Eukaryota</taxon>
        <taxon>Fungi</taxon>
        <taxon>Dikarya</taxon>
        <taxon>Basidiomycota</taxon>
        <taxon>Ustilaginomycotina</taxon>
        <taxon>Exobasidiomycetes</taxon>
        <taxon>Tilletiales</taxon>
        <taxon>Tilletiaceae</taxon>
        <taxon>Tilletia</taxon>
    </lineage>
</organism>
<protein>
    <recommendedName>
        <fullName evidence="4">DUF1764-domain-containing protein</fullName>
    </recommendedName>
</protein>
<reference evidence="2" key="1">
    <citation type="journal article" date="2023" name="PhytoFront">
        <title>Draft Genome Resources of Seven Strains of Tilletia horrida, Causal Agent of Kernel Smut of Rice.</title>
        <authorList>
            <person name="Khanal S."/>
            <person name="Antony Babu S."/>
            <person name="Zhou X.G."/>
        </authorList>
    </citation>
    <scope>NUCLEOTIDE SEQUENCE</scope>
    <source>
        <strain evidence="2">TX6</strain>
    </source>
</reference>
<feature type="compositionally biased region" description="Basic residues" evidence="1">
    <location>
        <begin position="72"/>
        <end position="82"/>
    </location>
</feature>
<dbReference type="InterPro" id="IPR013885">
    <property type="entry name" value="DUF1764_euk"/>
</dbReference>
<dbReference type="PANTHER" id="PTHR34066:SF1">
    <property type="entry name" value="DUF1764 FAMILY PROTEIN"/>
    <property type="match status" value="1"/>
</dbReference>
<dbReference type="AlphaFoldDB" id="A0AAN6JQZ2"/>
<gene>
    <name evidence="2" type="ORF">OC846_004608</name>
</gene>
<feature type="compositionally biased region" description="Polar residues" evidence="1">
    <location>
        <begin position="26"/>
        <end position="39"/>
    </location>
</feature>
<accession>A0AAN6JQZ2</accession>
<name>A0AAN6JQZ2_9BASI</name>
<dbReference type="PANTHER" id="PTHR34066">
    <property type="entry name" value="GROWTH FACTOR 2"/>
    <property type="match status" value="1"/>
</dbReference>